<reference evidence="1" key="1">
    <citation type="submission" date="2017-05" db="UniProtKB">
        <authorList>
            <consortium name="EnsemblMetazoa"/>
        </authorList>
    </citation>
    <scope>IDENTIFICATION</scope>
</reference>
<accession>A0A1X7U961</accession>
<evidence type="ECO:0000313" key="1">
    <source>
        <dbReference type="EnsemblMetazoa" id="Aqu2.1.24188_001"/>
    </source>
</evidence>
<dbReference type="EnsemblMetazoa" id="Aqu2.1.24188_001">
    <property type="protein sequence ID" value="Aqu2.1.24188_001"/>
    <property type="gene ID" value="Aqu2.1.24188"/>
</dbReference>
<name>A0A1X7U961_AMPQE</name>
<dbReference type="AlphaFoldDB" id="A0A1X7U961"/>
<sequence length="39" mass="4762">MTLLSHDNHVLLFFRFFLLNCRMETRHILPLKQISISYI</sequence>
<organism evidence="1">
    <name type="scientific">Amphimedon queenslandica</name>
    <name type="common">Sponge</name>
    <dbReference type="NCBI Taxonomy" id="400682"/>
    <lineage>
        <taxon>Eukaryota</taxon>
        <taxon>Metazoa</taxon>
        <taxon>Porifera</taxon>
        <taxon>Demospongiae</taxon>
        <taxon>Heteroscleromorpha</taxon>
        <taxon>Haplosclerida</taxon>
        <taxon>Niphatidae</taxon>
        <taxon>Amphimedon</taxon>
    </lineage>
</organism>
<dbReference type="InParanoid" id="A0A1X7U961"/>
<proteinExistence type="predicted"/>
<protein>
    <submittedName>
        <fullName evidence="1">Uncharacterized protein</fullName>
    </submittedName>
</protein>